<dbReference type="InterPro" id="IPR019476">
    <property type="entry name" value="T4SS_TraD_DNA-bd"/>
</dbReference>
<dbReference type="SUPFAM" id="SSF52540">
    <property type="entry name" value="P-loop containing nucleoside triphosphate hydrolases"/>
    <property type="match status" value="1"/>
</dbReference>
<feature type="region of interest" description="Disordered" evidence="1">
    <location>
        <begin position="859"/>
        <end position="904"/>
    </location>
</feature>
<organism evidence="3 4">
    <name type="scientific">Halorientalis regularis</name>
    <dbReference type="NCBI Taxonomy" id="660518"/>
    <lineage>
        <taxon>Archaea</taxon>
        <taxon>Methanobacteriati</taxon>
        <taxon>Methanobacteriota</taxon>
        <taxon>Stenosarchaea group</taxon>
        <taxon>Halobacteria</taxon>
        <taxon>Halobacteriales</taxon>
        <taxon>Haloarculaceae</taxon>
        <taxon>Halorientalis</taxon>
    </lineage>
</organism>
<accession>A0A1G7LD32</accession>
<gene>
    <name evidence="3" type="ORF">SAMN05216218_106248</name>
</gene>
<dbReference type="InterPro" id="IPR027417">
    <property type="entry name" value="P-loop_NTPase"/>
</dbReference>
<feature type="region of interest" description="Disordered" evidence="1">
    <location>
        <begin position="154"/>
        <end position="181"/>
    </location>
</feature>
<evidence type="ECO:0000259" key="2">
    <source>
        <dbReference type="Pfam" id="PF10412"/>
    </source>
</evidence>
<feature type="domain" description="Type IV secretion system coupling protein TraD DNA-binding" evidence="2">
    <location>
        <begin position="644"/>
        <end position="795"/>
    </location>
</feature>
<evidence type="ECO:0000313" key="3">
    <source>
        <dbReference type="EMBL" id="SDF47375.1"/>
    </source>
</evidence>
<dbReference type="AlphaFoldDB" id="A0A1G7LD32"/>
<dbReference type="Gene3D" id="3.40.50.300">
    <property type="entry name" value="P-loop containing nucleotide triphosphate hydrolases"/>
    <property type="match status" value="2"/>
</dbReference>
<sequence length="1247" mass="138656">MDPDELPVKKDRQQPDAIQVRPAETALSPRAASNQAKQFHGLSKGRLPDGITHKLARALDMGEAPPWIECQIRSRGTDALEYCFSIEDVDDSGLDVLETSLRTLFPDEYELRRTYRENLGVTHLPQDAGDDWYVAGVEYVGEADRRRDWQTRLEPFATSDRTHQQTQDYNSHHTGQNDHEHSPLTTIIETMARSSLPMVYQVLFRPLDNWHRAADGRIEAIETGTDTLWGQLSKFREVDLDRVDLSQSDRQRRADIQTRASAHSFAVNARAAAFAPADGSHRADHVATQLQSAFSHISGEFHTVTGRVRTDDDGHLVPAGRELLGAIHKRAFYEPTYQRPETAVPLTANDSRGIVVDHQELPHFFAVDGNQLTPDARRALETIPEDQTSITLPPKSVLAQYRQPGLAIGAPQTNDGTTADPIALPPRVQTRNVAWVGQTGTGKSTSLITAALENHQATDGPEIVFDPKGGRMTDEYLRCHYAKFGDLEDVIYFDCAEWLPAISFFDVKPDLEAGVPRNVAVQDRIGHYQEILRQLMGAEQYDNAVESTDMIEDMLRALYDPIHGRDVVTNRGLRQALERFRGRKSPPAVSNPDLRDRLQGAIENDDKDIFKKVMSGAVNRVDEVATSPHLSRVFNHRPSGIEADQPTFDFADWLDEDVIILFDTGRLQSEAKRGLTLVLLSNLWSALRRRRRRNVDVTLPLVNVYLEEAADVANGDLLAELLAQSRSFGCALVLAMQFPGQLEATDSELYQELLNNVGTYVTGKIGVDHDLAHRYATEAMGRESIANRLRGLSAGQWLVDLPGVFQGRNPRPLMAESLPLPEGHPDRSDGGPDPEFTAAHDDLLEWTKRDFGLSVDATATESAEGSTAGDVGDPWQSEDGPIGAEVDRERAGGPAGETAPEEQGEMPPILATTSRMPSFLRYTADSDALECTTCNSRFDSTADGLRTAIQCCHDLDSVDLDDVPICSCNVTLSPEEVQASKWSRRQLTFLQAVHNAQQRRYDRIEYDIVHDSMVRLKEDVGIDQEEIDDLLDAGLLRHDGDHPQRYYTVTPAGRDAIGEEFQAGVDFGHGKGDLDESSQHVAMIEVSARWLRQERVADPDCPDVEVVTYYEVREGSADAAAFMGGDDDTTVENLEQRRLDCVTLDETGDVVVAVEAERINHDVTRAVPEDYDKMAACDPEEAIWVVLSQADGHDILEALNDPPEGEPRVGKTYSSTTPPQQFRIDQPGLTAIYPMTWLQRQVQDDSR</sequence>
<dbReference type="RefSeq" id="WP_092691370.1">
    <property type="nucleotide sequence ID" value="NZ_FNBK01000006.1"/>
</dbReference>
<dbReference type="CDD" id="cd01127">
    <property type="entry name" value="TrwB_TraG_TraD_VirD4"/>
    <property type="match status" value="1"/>
</dbReference>
<dbReference type="Pfam" id="PF10412">
    <property type="entry name" value="TrwB_AAD_bind"/>
    <property type="match status" value="1"/>
</dbReference>
<dbReference type="Proteomes" id="UP000199076">
    <property type="component" value="Unassembled WGS sequence"/>
</dbReference>
<reference evidence="4" key="1">
    <citation type="submission" date="2016-10" db="EMBL/GenBank/DDBJ databases">
        <authorList>
            <person name="Varghese N."/>
            <person name="Submissions S."/>
        </authorList>
    </citation>
    <scope>NUCLEOTIDE SEQUENCE [LARGE SCALE GENOMIC DNA]</scope>
    <source>
        <strain evidence="4">IBRC-M 10760</strain>
    </source>
</reference>
<feature type="region of interest" description="Disordered" evidence="1">
    <location>
        <begin position="1200"/>
        <end position="1219"/>
    </location>
</feature>
<protein>
    <recommendedName>
        <fullName evidence="2">Type IV secretion system coupling protein TraD DNA-binding domain-containing protein</fullName>
    </recommendedName>
</protein>
<evidence type="ECO:0000256" key="1">
    <source>
        <dbReference type="SAM" id="MobiDB-lite"/>
    </source>
</evidence>
<dbReference type="InterPro" id="IPR051162">
    <property type="entry name" value="T4SS_component"/>
</dbReference>
<feature type="compositionally biased region" description="Basic and acidic residues" evidence="1">
    <location>
        <begin position="1"/>
        <end position="14"/>
    </location>
</feature>
<dbReference type="PANTHER" id="PTHR30121">
    <property type="entry name" value="UNCHARACTERIZED PROTEIN YJGR-RELATED"/>
    <property type="match status" value="1"/>
</dbReference>
<proteinExistence type="predicted"/>
<name>A0A1G7LD32_9EURY</name>
<dbReference type="OrthoDB" id="214394at2157"/>
<keyword evidence="4" id="KW-1185">Reference proteome</keyword>
<dbReference type="STRING" id="660518.SAMN05216218_106248"/>
<dbReference type="EMBL" id="FNBK01000006">
    <property type="protein sequence ID" value="SDF47375.1"/>
    <property type="molecule type" value="Genomic_DNA"/>
</dbReference>
<feature type="region of interest" description="Disordered" evidence="1">
    <location>
        <begin position="1"/>
        <end position="31"/>
    </location>
</feature>
<feature type="compositionally biased region" description="Low complexity" evidence="1">
    <location>
        <begin position="859"/>
        <end position="869"/>
    </location>
</feature>
<feature type="compositionally biased region" description="Polar residues" evidence="1">
    <location>
        <begin position="164"/>
        <end position="174"/>
    </location>
</feature>
<dbReference type="PANTHER" id="PTHR30121:SF6">
    <property type="entry name" value="SLR6007 PROTEIN"/>
    <property type="match status" value="1"/>
</dbReference>
<evidence type="ECO:0000313" key="4">
    <source>
        <dbReference type="Proteomes" id="UP000199076"/>
    </source>
</evidence>
<feature type="region of interest" description="Disordered" evidence="1">
    <location>
        <begin position="810"/>
        <end position="838"/>
    </location>
</feature>